<keyword evidence="3 6" id="KW-1133">Transmembrane helix</keyword>
<comment type="caution">
    <text evidence="8">The sequence shown here is derived from an EMBL/GenBank/DDBJ whole genome shotgun (WGS) entry which is preliminary data.</text>
</comment>
<dbReference type="AlphaFoldDB" id="A0A9P6TXR8"/>
<keyword evidence="2 6" id="KW-0812">Transmembrane</keyword>
<evidence type="ECO:0000313" key="9">
    <source>
        <dbReference type="Proteomes" id="UP000726737"/>
    </source>
</evidence>
<evidence type="ECO:0000256" key="4">
    <source>
        <dbReference type="ARBA" id="ARBA00023136"/>
    </source>
</evidence>
<comment type="subcellular location">
    <subcellularLocation>
        <location evidence="1">Membrane</location>
        <topology evidence="1">Multi-pass membrane protein</topology>
    </subcellularLocation>
</comment>
<evidence type="ECO:0000256" key="5">
    <source>
        <dbReference type="SAM" id="MobiDB-lite"/>
    </source>
</evidence>
<protein>
    <recommendedName>
        <fullName evidence="7">TM2 domain-containing protein</fullName>
    </recommendedName>
</protein>
<feature type="region of interest" description="Disordered" evidence="5">
    <location>
        <begin position="1"/>
        <end position="24"/>
    </location>
</feature>
<dbReference type="GO" id="GO:0016020">
    <property type="term" value="C:membrane"/>
    <property type="evidence" value="ECO:0007669"/>
    <property type="project" value="UniProtKB-SubCell"/>
</dbReference>
<evidence type="ECO:0000256" key="2">
    <source>
        <dbReference type="ARBA" id="ARBA00022692"/>
    </source>
</evidence>
<dbReference type="Proteomes" id="UP000726737">
    <property type="component" value="Unassembled WGS sequence"/>
</dbReference>
<gene>
    <name evidence="8" type="ORF">BG011_007793</name>
</gene>
<evidence type="ECO:0000259" key="7">
    <source>
        <dbReference type="Pfam" id="PF05154"/>
    </source>
</evidence>
<dbReference type="InterPro" id="IPR007829">
    <property type="entry name" value="TM2"/>
</dbReference>
<evidence type="ECO:0000256" key="1">
    <source>
        <dbReference type="ARBA" id="ARBA00004141"/>
    </source>
</evidence>
<name>A0A9P6TXR8_9FUNG</name>
<keyword evidence="9" id="KW-1185">Reference proteome</keyword>
<organism evidence="8 9">
    <name type="scientific">Mortierella polycephala</name>
    <dbReference type="NCBI Taxonomy" id="41804"/>
    <lineage>
        <taxon>Eukaryota</taxon>
        <taxon>Fungi</taxon>
        <taxon>Fungi incertae sedis</taxon>
        <taxon>Mucoromycota</taxon>
        <taxon>Mortierellomycotina</taxon>
        <taxon>Mortierellomycetes</taxon>
        <taxon>Mortierellales</taxon>
        <taxon>Mortierellaceae</taxon>
        <taxon>Mortierella</taxon>
    </lineage>
</organism>
<feature type="domain" description="TM2" evidence="7">
    <location>
        <begin position="98"/>
        <end position="134"/>
    </location>
</feature>
<evidence type="ECO:0000256" key="3">
    <source>
        <dbReference type="ARBA" id="ARBA00022989"/>
    </source>
</evidence>
<feature type="transmembrane region" description="Helical" evidence="6">
    <location>
        <begin position="101"/>
        <end position="121"/>
    </location>
</feature>
<feature type="transmembrane region" description="Helical" evidence="6">
    <location>
        <begin position="49"/>
        <end position="69"/>
    </location>
</feature>
<proteinExistence type="predicted"/>
<reference evidence="8" key="1">
    <citation type="journal article" date="2020" name="Fungal Divers.">
        <title>Resolving the Mortierellaceae phylogeny through synthesis of multi-gene phylogenetics and phylogenomics.</title>
        <authorList>
            <person name="Vandepol N."/>
            <person name="Liber J."/>
            <person name="Desiro A."/>
            <person name="Na H."/>
            <person name="Kennedy M."/>
            <person name="Barry K."/>
            <person name="Grigoriev I.V."/>
            <person name="Miller A.N."/>
            <person name="O'Donnell K."/>
            <person name="Stajich J.E."/>
            <person name="Bonito G."/>
        </authorList>
    </citation>
    <scope>NUCLEOTIDE SEQUENCE</scope>
    <source>
        <strain evidence="8">KOD948</strain>
    </source>
</reference>
<evidence type="ECO:0000256" key="6">
    <source>
        <dbReference type="SAM" id="Phobius"/>
    </source>
</evidence>
<dbReference type="OrthoDB" id="408511at2759"/>
<dbReference type="Pfam" id="PF05154">
    <property type="entry name" value="TM2"/>
    <property type="match status" value="1"/>
</dbReference>
<accession>A0A9P6TXR8</accession>
<keyword evidence="4 6" id="KW-0472">Membrane</keyword>
<sequence>MAPTHNPGGRDRDQEAQPLLNGQPAANQDDISIFHRTCRHVIHHRIKYCIAWILGFLVTITIVLLLVKIPHHRSGHGKDPSDFSGAMMRPGKDVCDSDRSYPIAIILSIIFGYFGIDRFYLGYIVTGLLKFITGPCIKDEMDATKRVPVGK</sequence>
<dbReference type="EMBL" id="JAAAJA010000612">
    <property type="protein sequence ID" value="KAG0251198.1"/>
    <property type="molecule type" value="Genomic_DNA"/>
</dbReference>
<evidence type="ECO:0000313" key="8">
    <source>
        <dbReference type="EMBL" id="KAG0251198.1"/>
    </source>
</evidence>